<proteinExistence type="predicted"/>
<dbReference type="GeneID" id="106664112"/>
<feature type="region of interest" description="Disordered" evidence="1">
    <location>
        <begin position="48"/>
        <end position="82"/>
    </location>
</feature>
<feature type="compositionally biased region" description="Polar residues" evidence="1">
    <location>
        <begin position="113"/>
        <end position="122"/>
    </location>
</feature>
<keyword evidence="3" id="KW-1185">Reference proteome</keyword>
<dbReference type="KEGG" id="clec:106664112"/>
<sequence length="844" mass="96729">MIKHLPKKNLKNDAIARSDGSDGPQDDFEENRLFKTLPLTAKIELCGATDKKSEKHFNDKSEETKDPISQFHTPEDFQDSAKQRQEKLSLLVKRIDAACEDTYTKAEKDEIKSPTSSNSSNIIEIKFNDNRSDRKAEKNNSGTADVLNVSRSQTPLTLTHQLHEDDNIGDGFLQCPSLNVRWIGSPKTSFEDLVTNVDFTPENLKKRLGDWLHGSGTISKLRSYFRGLVVTALDQVPYSPPAQQYCGIHESICLLVADFLLQNKMEFSICVFCTEIVSLLGTYNRLKGFASKLINQETVMGIKEPLMDCADVFFILNTFNIHPEGAVAKDILKRYYEDRNGSLLAVMLVVQLVDSWTMRKEYEQEEHTQILTYLSEYKLEFKNIVSKTFSKVQELKMVQTQANRLYKSELVRVRTMEAAKYDKMLSAYKERQTKLLQILSEFEKCMNCQKETFRKANVSEEEVLLEYANKLTSYFYELKEHMNLVEEKEKDLARRENELETKITSISQLNTDEKQDSSYIFPTLQPRNKSKTSLRRLEQLRRKRRNKKMFRHHLKDKDLSENLIKKLSMNGKCDSSQFCQTELTLPPDSLCYFRDKSPEMTFSGGQNYHPHSDCFQLHDENMQLRAIIFEQQKRIDSLTKRSQELISEVTLSRDKSSTILIDPLSLDRPRTGDYHQSNIFENQKQTGNSNGSVHQRQSELNNLALFELAINDAKNKCFSLKMEAEMVENYYDDMSDGDHALQEVQNHPLLSQFLEETFVENQNNTACSEKSNQEFPKSSMESVNIVSMSSGDSGSNGSLTDFLLSAKNATNSETNMIKNVVAVAKAAQNHDESCESDDADSSNF</sequence>
<feature type="region of interest" description="Disordered" evidence="1">
    <location>
        <begin position="1"/>
        <end position="33"/>
    </location>
</feature>
<dbReference type="OrthoDB" id="6640547at2759"/>
<evidence type="ECO:0000313" key="2">
    <source>
        <dbReference type="EnsemblMetazoa" id="XP_014245027.1"/>
    </source>
</evidence>
<dbReference type="RefSeq" id="XP_014245027.1">
    <property type="nucleotide sequence ID" value="XM_014389541.2"/>
</dbReference>
<dbReference type="AlphaFoldDB" id="A0A8I6TEY7"/>
<feature type="compositionally biased region" description="Basic and acidic residues" evidence="1">
    <location>
        <begin position="49"/>
        <end position="66"/>
    </location>
</feature>
<name>A0A8I6TEY7_CIMLE</name>
<dbReference type="EnsemblMetazoa" id="XM_014389541.2">
    <property type="protein sequence ID" value="XP_014245027.1"/>
    <property type="gene ID" value="LOC106664112"/>
</dbReference>
<reference evidence="2" key="1">
    <citation type="submission" date="2022-01" db="UniProtKB">
        <authorList>
            <consortium name="EnsemblMetazoa"/>
        </authorList>
    </citation>
    <scope>IDENTIFICATION</scope>
</reference>
<evidence type="ECO:0000256" key="1">
    <source>
        <dbReference type="SAM" id="MobiDB-lite"/>
    </source>
</evidence>
<feature type="region of interest" description="Disordered" evidence="1">
    <location>
        <begin position="108"/>
        <end position="148"/>
    </location>
</feature>
<protein>
    <submittedName>
        <fullName evidence="2">Uncharacterized protein</fullName>
    </submittedName>
</protein>
<dbReference type="Proteomes" id="UP000494040">
    <property type="component" value="Unassembled WGS sequence"/>
</dbReference>
<feature type="compositionally biased region" description="Basic and acidic residues" evidence="1">
    <location>
        <begin position="126"/>
        <end position="138"/>
    </location>
</feature>
<accession>A0A8I6TEY7</accession>
<organism evidence="2 3">
    <name type="scientific">Cimex lectularius</name>
    <name type="common">Bed bug</name>
    <name type="synonym">Acanthia lectularia</name>
    <dbReference type="NCBI Taxonomy" id="79782"/>
    <lineage>
        <taxon>Eukaryota</taxon>
        <taxon>Metazoa</taxon>
        <taxon>Ecdysozoa</taxon>
        <taxon>Arthropoda</taxon>
        <taxon>Hexapoda</taxon>
        <taxon>Insecta</taxon>
        <taxon>Pterygota</taxon>
        <taxon>Neoptera</taxon>
        <taxon>Paraneoptera</taxon>
        <taxon>Hemiptera</taxon>
        <taxon>Heteroptera</taxon>
        <taxon>Panheteroptera</taxon>
        <taxon>Cimicomorpha</taxon>
        <taxon>Cimicidae</taxon>
        <taxon>Cimex</taxon>
    </lineage>
</organism>
<feature type="compositionally biased region" description="Basic and acidic residues" evidence="1">
    <location>
        <begin position="73"/>
        <end position="82"/>
    </location>
</feature>
<evidence type="ECO:0000313" key="3">
    <source>
        <dbReference type="Proteomes" id="UP000494040"/>
    </source>
</evidence>
<feature type="compositionally biased region" description="Basic and acidic residues" evidence="1">
    <location>
        <begin position="10"/>
        <end position="20"/>
    </location>
</feature>
<feature type="compositionally biased region" description="Polar residues" evidence="1">
    <location>
        <begin position="139"/>
        <end position="148"/>
    </location>
</feature>